<dbReference type="PANTHER" id="PTHR35936">
    <property type="entry name" value="MEMBRANE-BOUND LYTIC MUREIN TRANSGLYCOSYLASE F"/>
    <property type="match status" value="1"/>
</dbReference>
<dbReference type="Gene3D" id="3.40.190.10">
    <property type="entry name" value="Periplasmic binding protein-like II"/>
    <property type="match status" value="2"/>
</dbReference>
<dbReference type="PROSITE" id="PS51257">
    <property type="entry name" value="PROKAR_LIPOPROTEIN"/>
    <property type="match status" value="1"/>
</dbReference>
<dbReference type="SMART" id="SM00079">
    <property type="entry name" value="PBPe"/>
    <property type="match status" value="1"/>
</dbReference>
<sequence length="267" mass="28498">MDRRTYLKSAGAAGAALSVTGCLGGGGGSETITIGSDIPYPPFEMMENGEVTGFDPAIAQAVFTDELGYEHSFKDTSFDGIIQALNNGNFRVIMSAMTITEERAQEVDFSDPYFTAYQTIATLENSDITSKADLAGKTVGVQKGTTGAGAAEQLKSELNGDLTIKRYDTIASAFNALLNNQVAAVINDNTVSAEYVSKNDEDLRFVEGEGAAAEQGREAPPYLTLTVEDYGIAFRKGDELVSEVNDALATIKENGTYDDIYSEYFAG</sequence>
<evidence type="ECO:0000256" key="1">
    <source>
        <dbReference type="ARBA" id="ARBA00022729"/>
    </source>
</evidence>
<keyword evidence="5" id="KW-1185">Reference proteome</keyword>
<accession>A0A1M5TM02</accession>
<evidence type="ECO:0000259" key="3">
    <source>
        <dbReference type="SMART" id="SM00079"/>
    </source>
</evidence>
<dbReference type="InterPro" id="IPR001638">
    <property type="entry name" value="Solute-binding_3/MltF_N"/>
</dbReference>
<gene>
    <name evidence="4" type="ORF">SAMN05443636_2761</name>
</gene>
<dbReference type="OrthoDB" id="30671at2157"/>
<dbReference type="SUPFAM" id="SSF53850">
    <property type="entry name" value="Periplasmic binding protein-like II"/>
    <property type="match status" value="1"/>
</dbReference>
<dbReference type="AlphaFoldDB" id="A0A1M5TM02"/>
<dbReference type="Proteomes" id="UP000184357">
    <property type="component" value="Unassembled WGS sequence"/>
</dbReference>
<dbReference type="CDD" id="cd13624">
    <property type="entry name" value="PBP2_Arg_Lys_His"/>
    <property type="match status" value="1"/>
</dbReference>
<dbReference type="InterPro" id="IPR001320">
    <property type="entry name" value="Iontro_rcpt_C"/>
</dbReference>
<reference evidence="4 5" key="1">
    <citation type="submission" date="2016-11" db="EMBL/GenBank/DDBJ databases">
        <authorList>
            <person name="Jaros S."/>
            <person name="Januszkiewicz K."/>
            <person name="Wedrychowicz H."/>
        </authorList>
    </citation>
    <scope>NUCLEOTIDE SEQUENCE [LARGE SCALE GENOMIC DNA]</scope>
    <source>
        <strain evidence="4 5">DSM 9297</strain>
    </source>
</reference>
<evidence type="ECO:0000313" key="5">
    <source>
        <dbReference type="Proteomes" id="UP000184357"/>
    </source>
</evidence>
<dbReference type="RefSeq" id="WP_073310590.1">
    <property type="nucleotide sequence ID" value="NZ_FQWV01000008.1"/>
</dbReference>
<protein>
    <submittedName>
        <fullName evidence="4">Amino acid ABC transporter substrate-binding protein, PAAT family</fullName>
    </submittedName>
</protein>
<organism evidence="4 5">
    <name type="scientific">Halobaculum gomorrense</name>
    <dbReference type="NCBI Taxonomy" id="43928"/>
    <lineage>
        <taxon>Archaea</taxon>
        <taxon>Methanobacteriati</taxon>
        <taxon>Methanobacteriota</taxon>
        <taxon>Stenosarchaea group</taxon>
        <taxon>Halobacteria</taxon>
        <taxon>Halobacteriales</taxon>
        <taxon>Haloferacaceae</taxon>
        <taxon>Halobaculum</taxon>
    </lineage>
</organism>
<dbReference type="GO" id="GO:0016020">
    <property type="term" value="C:membrane"/>
    <property type="evidence" value="ECO:0007669"/>
    <property type="project" value="InterPro"/>
</dbReference>
<keyword evidence="1" id="KW-0732">Signal</keyword>
<dbReference type="Pfam" id="PF00497">
    <property type="entry name" value="SBP_bac_3"/>
    <property type="match status" value="1"/>
</dbReference>
<dbReference type="PANTHER" id="PTHR35936:SF17">
    <property type="entry name" value="ARGININE-BINDING EXTRACELLULAR PROTEIN ARTP"/>
    <property type="match status" value="1"/>
</dbReference>
<dbReference type="STRING" id="43928.SAMN05443636_2761"/>
<dbReference type="EMBL" id="FQWV01000008">
    <property type="protein sequence ID" value="SHH51696.1"/>
    <property type="molecule type" value="Genomic_DNA"/>
</dbReference>
<feature type="domain" description="Ionotropic glutamate receptor C-terminal" evidence="3">
    <location>
        <begin position="31"/>
        <end position="267"/>
    </location>
</feature>
<evidence type="ECO:0000259" key="2">
    <source>
        <dbReference type="SMART" id="SM00062"/>
    </source>
</evidence>
<dbReference type="SMART" id="SM00062">
    <property type="entry name" value="PBPb"/>
    <property type="match status" value="1"/>
</dbReference>
<proteinExistence type="predicted"/>
<name>A0A1M5TM02_9EURY</name>
<dbReference type="GO" id="GO:0015276">
    <property type="term" value="F:ligand-gated monoatomic ion channel activity"/>
    <property type="evidence" value="ECO:0007669"/>
    <property type="project" value="InterPro"/>
</dbReference>
<evidence type="ECO:0000313" key="4">
    <source>
        <dbReference type="EMBL" id="SHH51696.1"/>
    </source>
</evidence>
<feature type="domain" description="Solute-binding protein family 3/N-terminal" evidence="2">
    <location>
        <begin position="31"/>
        <end position="267"/>
    </location>
</feature>